<dbReference type="PROSITE" id="PS51257">
    <property type="entry name" value="PROKAR_LIPOPROTEIN"/>
    <property type="match status" value="1"/>
</dbReference>
<dbReference type="PROSITE" id="PS51318">
    <property type="entry name" value="TAT"/>
    <property type="match status" value="1"/>
</dbReference>
<evidence type="ECO:0000313" key="2">
    <source>
        <dbReference type="EMBL" id="MBB5131786.1"/>
    </source>
</evidence>
<reference evidence="2 3" key="1">
    <citation type="submission" date="2020-08" db="EMBL/GenBank/DDBJ databases">
        <title>Genomic Encyclopedia of Type Strains, Phase IV (KMG-IV): sequencing the most valuable type-strain genomes for metagenomic binning, comparative biology and taxonomic classification.</title>
        <authorList>
            <person name="Goeker M."/>
        </authorList>
    </citation>
    <scope>NUCLEOTIDE SEQUENCE [LARGE SCALE GENOMIC DNA]</scope>
    <source>
        <strain evidence="2 3">DSM 45615</strain>
    </source>
</reference>
<comment type="caution">
    <text evidence="2">The sequence shown here is derived from an EMBL/GenBank/DDBJ whole genome shotgun (WGS) entry which is preliminary data.</text>
</comment>
<dbReference type="RefSeq" id="WP_185048625.1">
    <property type="nucleotide sequence ID" value="NZ_BAABIX010000009.1"/>
</dbReference>
<dbReference type="EMBL" id="JACHGN010000003">
    <property type="protein sequence ID" value="MBB5131786.1"/>
    <property type="molecule type" value="Genomic_DNA"/>
</dbReference>
<evidence type="ECO:0008006" key="4">
    <source>
        <dbReference type="Google" id="ProtNLM"/>
    </source>
</evidence>
<proteinExistence type="predicted"/>
<organism evidence="2 3">
    <name type="scientific">Thermocatellispora tengchongensis</name>
    <dbReference type="NCBI Taxonomy" id="1073253"/>
    <lineage>
        <taxon>Bacteria</taxon>
        <taxon>Bacillati</taxon>
        <taxon>Actinomycetota</taxon>
        <taxon>Actinomycetes</taxon>
        <taxon>Streptosporangiales</taxon>
        <taxon>Streptosporangiaceae</taxon>
        <taxon>Thermocatellispora</taxon>
    </lineage>
</organism>
<name>A0A840P004_9ACTN</name>
<evidence type="ECO:0000256" key="1">
    <source>
        <dbReference type="SAM" id="SignalP"/>
    </source>
</evidence>
<dbReference type="Proteomes" id="UP000578449">
    <property type="component" value="Unassembled WGS sequence"/>
</dbReference>
<keyword evidence="3" id="KW-1185">Reference proteome</keyword>
<protein>
    <recommendedName>
        <fullName evidence="4">Lipoprotein</fullName>
    </recommendedName>
</protein>
<feature type="chain" id="PRO_5039277064" description="Lipoprotein" evidence="1">
    <location>
        <begin position="22"/>
        <end position="286"/>
    </location>
</feature>
<accession>A0A840P004</accession>
<feature type="signal peptide" evidence="1">
    <location>
        <begin position="1"/>
        <end position="21"/>
    </location>
</feature>
<gene>
    <name evidence="2" type="ORF">HNP84_001499</name>
</gene>
<dbReference type="AlphaFoldDB" id="A0A840P004"/>
<dbReference type="InterPro" id="IPR006311">
    <property type="entry name" value="TAT_signal"/>
</dbReference>
<keyword evidence="1" id="KW-0732">Signal</keyword>
<evidence type="ECO:0000313" key="3">
    <source>
        <dbReference type="Proteomes" id="UP000578449"/>
    </source>
</evidence>
<sequence length="286" mass="31614">MISSAHRRALLVTLATTVALATLQACGGREEAPARLHLSATLNQMRIDEEKHILSVSLRNDGPSVYVERVQLVAPPLRTLPPEPVDYEIKKTPRVDLRLPYGTATCAGDTIPEPPPAHAIVWVRGHGQVRLPLPHPNTLLKRLVKQDCGAQIVRRAADVRLGEEWTRVRSGDRDVLRGTVVIERKAPGRITLQDLRGSVILQLRPLKAEGTPVAVLEDGQDRVDVPVQFTAFGCDPHALAESKKTFVFPHWVGVGDLEPHYLSFPLSPELREELQDLIDDTCLKKG</sequence>